<feature type="transmembrane region" description="Helical" evidence="1">
    <location>
        <begin position="15"/>
        <end position="34"/>
    </location>
</feature>
<accession>A0A2P2JZ82</accession>
<keyword evidence="1" id="KW-0472">Membrane</keyword>
<feature type="transmembrane region" description="Helical" evidence="1">
    <location>
        <begin position="41"/>
        <end position="59"/>
    </location>
</feature>
<proteinExistence type="predicted"/>
<protein>
    <submittedName>
        <fullName evidence="2">Uncharacterized protein</fullName>
    </submittedName>
</protein>
<dbReference type="EMBL" id="GGEC01018310">
    <property type="protein sequence ID" value="MBW98793.1"/>
    <property type="molecule type" value="Transcribed_RNA"/>
</dbReference>
<evidence type="ECO:0000256" key="1">
    <source>
        <dbReference type="SAM" id="Phobius"/>
    </source>
</evidence>
<organism evidence="2">
    <name type="scientific">Rhizophora mucronata</name>
    <name type="common">Asiatic mangrove</name>
    <dbReference type="NCBI Taxonomy" id="61149"/>
    <lineage>
        <taxon>Eukaryota</taxon>
        <taxon>Viridiplantae</taxon>
        <taxon>Streptophyta</taxon>
        <taxon>Embryophyta</taxon>
        <taxon>Tracheophyta</taxon>
        <taxon>Spermatophyta</taxon>
        <taxon>Magnoliopsida</taxon>
        <taxon>eudicotyledons</taxon>
        <taxon>Gunneridae</taxon>
        <taxon>Pentapetalae</taxon>
        <taxon>rosids</taxon>
        <taxon>fabids</taxon>
        <taxon>Malpighiales</taxon>
        <taxon>Rhizophoraceae</taxon>
        <taxon>Rhizophora</taxon>
    </lineage>
</organism>
<name>A0A2P2JZ82_RHIMU</name>
<sequence length="88" mass="10359">MLYCLTRIRILGQKAIGSVLCSFWIQLAFMNLLISSIKFHCFCYVLLFLLIYEGTVCLWNLRGLLFVGCTEFSFLFTYFSPFFNLKEK</sequence>
<dbReference type="AlphaFoldDB" id="A0A2P2JZ82"/>
<reference evidence="2" key="1">
    <citation type="submission" date="2018-02" db="EMBL/GenBank/DDBJ databases">
        <title>Rhizophora mucronata_Transcriptome.</title>
        <authorList>
            <person name="Meera S.P."/>
            <person name="Sreeshan A."/>
            <person name="Augustine A."/>
        </authorList>
    </citation>
    <scope>NUCLEOTIDE SEQUENCE</scope>
    <source>
        <tissue evidence="2">Leaf</tissue>
    </source>
</reference>
<evidence type="ECO:0000313" key="2">
    <source>
        <dbReference type="EMBL" id="MBW98793.1"/>
    </source>
</evidence>
<keyword evidence="1" id="KW-0812">Transmembrane</keyword>
<keyword evidence="1" id="KW-1133">Transmembrane helix</keyword>